<name>A9V7M3_MONBE</name>
<keyword evidence="3" id="KW-1185">Reference proteome</keyword>
<feature type="coiled-coil region" evidence="1">
    <location>
        <begin position="4"/>
        <end position="225"/>
    </location>
</feature>
<sequence length="768" mass="83826">MDTEEQANAKVKVAEAELGVAKAKVKVAKAKLGVAEANVEAATNDKDRARTESSVAKAEVNVAKAEVNVAKAEVNVAKANLGVAEAKVEAATNDRDRARAESSVAKAEVNVAKAEVNVAKAEVNVAKAEVNVAKAEVNVAKANLGVAEAKVEAATNDRDRARAESSVANAKLKVAEAEVNVAKANLGVAEANVAEARLGVAEAKVEAATNEKDQARAESSVANARVNVAEAKVNLAILSSPAELSDVSKSHFDILNNEVAHACQARDKAASKMNSPMAAAVSPRPQQSSGVLTAPASAAASAASRDGYLDYYNQVTRQGRYKTADETKASPFCSRITSEQTIMAKSIPKGQRSSEDALQNAWVDFLKEQGENIPCHVFRNIACILELKRSTKKFAASALGQLFSYLNTLLKLSPRRDFCFGALVNCFDFHIIRAYRCQETGDTHFETIMADDLQSGAPLVRLLTMEAHELGFVDLRVTIPDNDGRLMDYHPHCFIGEGRHCKAYKGWFQDKPAVFKIFEDEAVMKQERDMLNKLKLAKVRNVPVFKGCSEGSLYCCVVTPVGKKFITPPTRNELSMLLDVLKAAHKAGVVHRDPLPRNYFRVDSAILFNDWGSAEEICKGRPVLPAGWPCEQAADMIDEVRATCCSECGKNCSVQAPSCSTGCRLQGEVVPQFRQDLEMFAKGIFLRMSGWPNDLHSTDFWEKGRWGFTWQPVLNAASLLPDFITEEDSPEDFVRNHEGTYENFRNTLLEYYDRLLPDAPSLHNGRRP</sequence>
<evidence type="ECO:0000313" key="2">
    <source>
        <dbReference type="EMBL" id="EDQ86330.1"/>
    </source>
</evidence>
<evidence type="ECO:0000256" key="1">
    <source>
        <dbReference type="SAM" id="Coils"/>
    </source>
</evidence>
<evidence type="ECO:0008006" key="4">
    <source>
        <dbReference type="Google" id="ProtNLM"/>
    </source>
</evidence>
<dbReference type="AlphaFoldDB" id="A9V7M3"/>
<evidence type="ECO:0000313" key="3">
    <source>
        <dbReference type="Proteomes" id="UP000001357"/>
    </source>
</evidence>
<protein>
    <recommendedName>
        <fullName evidence="4">Protein kinase domain-containing protein</fullName>
    </recommendedName>
</protein>
<dbReference type="GeneID" id="5894052"/>
<gene>
    <name evidence="2" type="ORF">MONBRDRAFT_10917</name>
</gene>
<dbReference type="InterPro" id="IPR051658">
    <property type="entry name" value="UBLCP1"/>
</dbReference>
<dbReference type="InterPro" id="IPR011009">
    <property type="entry name" value="Kinase-like_dom_sf"/>
</dbReference>
<dbReference type="KEGG" id="mbr:MONBRDRAFT_10917"/>
<reference evidence="2 3" key="1">
    <citation type="journal article" date="2008" name="Nature">
        <title>The genome of the choanoflagellate Monosiga brevicollis and the origin of metazoans.</title>
        <authorList>
            <consortium name="JGI Sequencing"/>
            <person name="King N."/>
            <person name="Westbrook M.J."/>
            <person name="Young S.L."/>
            <person name="Kuo A."/>
            <person name="Abedin M."/>
            <person name="Chapman J."/>
            <person name="Fairclough S."/>
            <person name="Hellsten U."/>
            <person name="Isogai Y."/>
            <person name="Letunic I."/>
            <person name="Marr M."/>
            <person name="Pincus D."/>
            <person name="Putnam N."/>
            <person name="Rokas A."/>
            <person name="Wright K.J."/>
            <person name="Zuzow R."/>
            <person name="Dirks W."/>
            <person name="Good M."/>
            <person name="Goodstein D."/>
            <person name="Lemons D."/>
            <person name="Li W."/>
            <person name="Lyons J.B."/>
            <person name="Morris A."/>
            <person name="Nichols S."/>
            <person name="Richter D.J."/>
            <person name="Salamov A."/>
            <person name="Bork P."/>
            <person name="Lim W.A."/>
            <person name="Manning G."/>
            <person name="Miller W.T."/>
            <person name="McGinnis W."/>
            <person name="Shapiro H."/>
            <person name="Tjian R."/>
            <person name="Grigoriev I.V."/>
            <person name="Rokhsar D."/>
        </authorList>
    </citation>
    <scope>NUCLEOTIDE SEQUENCE [LARGE SCALE GENOMIC DNA]</scope>
    <source>
        <strain evidence="3">MX1 / ATCC 50154</strain>
    </source>
</reference>
<dbReference type="EMBL" id="CH991566">
    <property type="protein sequence ID" value="EDQ86330.1"/>
    <property type="molecule type" value="Genomic_DNA"/>
</dbReference>
<dbReference type="SUPFAM" id="SSF56112">
    <property type="entry name" value="Protein kinase-like (PK-like)"/>
    <property type="match status" value="1"/>
</dbReference>
<dbReference type="PANTHER" id="PTHR48493">
    <property type="entry name" value="UBIQUITIN-LIKE DOMAIN-CONTAINING CTD PHOSPHATASE 1"/>
    <property type="match status" value="1"/>
</dbReference>
<dbReference type="GO" id="GO:0004722">
    <property type="term" value="F:protein serine/threonine phosphatase activity"/>
    <property type="evidence" value="ECO:0000318"/>
    <property type="project" value="GO_Central"/>
</dbReference>
<organism evidence="2 3">
    <name type="scientific">Monosiga brevicollis</name>
    <name type="common">Choanoflagellate</name>
    <dbReference type="NCBI Taxonomy" id="81824"/>
    <lineage>
        <taxon>Eukaryota</taxon>
        <taxon>Choanoflagellata</taxon>
        <taxon>Craspedida</taxon>
        <taxon>Salpingoecidae</taxon>
        <taxon>Monosiga</taxon>
    </lineage>
</organism>
<dbReference type="SUPFAM" id="SSF57997">
    <property type="entry name" value="Tropomyosin"/>
    <property type="match status" value="1"/>
</dbReference>
<proteinExistence type="predicted"/>
<dbReference type="Proteomes" id="UP000001357">
    <property type="component" value="Unassembled WGS sequence"/>
</dbReference>
<dbReference type="GO" id="GO:0005634">
    <property type="term" value="C:nucleus"/>
    <property type="evidence" value="ECO:0000318"/>
    <property type="project" value="GO_Central"/>
</dbReference>
<keyword evidence="1" id="KW-0175">Coiled coil</keyword>
<accession>A9V7M3</accession>
<dbReference type="GO" id="GO:0090364">
    <property type="term" value="P:regulation of proteasome assembly"/>
    <property type="evidence" value="ECO:0000318"/>
    <property type="project" value="GO_Central"/>
</dbReference>
<dbReference type="PANTHER" id="PTHR48493:SF1">
    <property type="entry name" value="UBIQUITIN-LIKE DOMAIN-CONTAINING CTD PHOSPHATASE 1"/>
    <property type="match status" value="1"/>
</dbReference>
<dbReference type="Gene3D" id="1.10.287.620">
    <property type="entry name" value="Helix Hairpins"/>
    <property type="match status" value="1"/>
</dbReference>
<dbReference type="eggNOG" id="ENOG502S8EU">
    <property type="taxonomic scope" value="Eukaryota"/>
</dbReference>
<dbReference type="RefSeq" id="XP_001748720.1">
    <property type="nucleotide sequence ID" value="XM_001748668.1"/>
</dbReference>
<dbReference type="InParanoid" id="A9V7M3"/>